<proteinExistence type="predicted"/>
<dbReference type="AlphaFoldDB" id="A0A4Z1E311"/>
<organism evidence="1 2">
    <name type="scientific">Serinibacter arcticus</name>
    <dbReference type="NCBI Taxonomy" id="1655435"/>
    <lineage>
        <taxon>Bacteria</taxon>
        <taxon>Bacillati</taxon>
        <taxon>Actinomycetota</taxon>
        <taxon>Actinomycetes</taxon>
        <taxon>Micrococcales</taxon>
        <taxon>Beutenbergiaceae</taxon>
        <taxon>Serinibacter</taxon>
    </lineage>
</organism>
<dbReference type="EMBL" id="RHPJ01000002">
    <property type="protein sequence ID" value="TGO05348.1"/>
    <property type="molecule type" value="Genomic_DNA"/>
</dbReference>
<dbReference type="Proteomes" id="UP000297318">
    <property type="component" value="Unassembled WGS sequence"/>
</dbReference>
<accession>A0A4Z1E311</accession>
<gene>
    <name evidence="1" type="ORF">SERN_1352</name>
</gene>
<protein>
    <recommendedName>
        <fullName evidence="3">DUF559 domain-containing protein</fullName>
    </recommendedName>
</protein>
<evidence type="ECO:0000313" key="2">
    <source>
        <dbReference type="Proteomes" id="UP000297318"/>
    </source>
</evidence>
<comment type="caution">
    <text evidence="1">The sequence shown here is derived from an EMBL/GenBank/DDBJ whole genome shotgun (WGS) entry which is preliminary data.</text>
</comment>
<reference evidence="1 2" key="1">
    <citation type="submission" date="2018-11" db="EMBL/GenBank/DDBJ databases">
        <title>Complete genome sequencing of the Actinobacteria Serinibacter sp. K3-2.</title>
        <authorList>
            <person name="Rakitin A.L."/>
            <person name="Beletsky A.V."/>
            <person name="Mardanov A.V."/>
            <person name="Ravin N.V."/>
            <person name="Gromova A.S."/>
            <person name="Filippova S.N."/>
            <person name="Gal'Chenko V.F."/>
        </authorList>
    </citation>
    <scope>NUCLEOTIDE SEQUENCE [LARGE SCALE GENOMIC DNA]</scope>
    <source>
        <strain evidence="1 2">K3-2</strain>
    </source>
</reference>
<keyword evidence="2" id="KW-1185">Reference proteome</keyword>
<sequence length="274" mass="29596">MLVDARRRRLDAGVWARPLPGVIDLEPLLPRTIAEARLRAVHLALVRCGDGAVAVGAAALVLHRNHGLPSRIDARAVRADGQHRRHGSHAQHDRFPVVEVEGGLLAASVPSAIVQAAPQLGRLHLVAVVDAALTTGQLSSSDDVATLATGRRGAARLRTCLALSDGRAESFLETWARLQCVDAGIPPTTLQLEIRAGGSLLRGDLAWRLPDGRWLVVEIDGADVHASPTALYRDRLRQNLIVADGRIVLLRFTAEDLRRPGYVPNQIRRVLTSV</sequence>
<evidence type="ECO:0000313" key="1">
    <source>
        <dbReference type="EMBL" id="TGO05348.1"/>
    </source>
</evidence>
<evidence type="ECO:0008006" key="3">
    <source>
        <dbReference type="Google" id="ProtNLM"/>
    </source>
</evidence>
<name>A0A4Z1E311_9MICO</name>